<feature type="domain" description="SnoaL-like" evidence="1">
    <location>
        <begin position="21"/>
        <end position="108"/>
    </location>
</feature>
<evidence type="ECO:0000313" key="3">
    <source>
        <dbReference type="Proteomes" id="UP000256913"/>
    </source>
</evidence>
<dbReference type="RefSeq" id="WP_116071571.1">
    <property type="nucleotide sequence ID" value="NZ_BONB01000003.1"/>
</dbReference>
<dbReference type="InterPro" id="IPR032710">
    <property type="entry name" value="NTF2-like_dom_sf"/>
</dbReference>
<accession>A0A3D9ZSM4</accession>
<organism evidence="2 3">
    <name type="scientific">Asanoa ferruginea</name>
    <dbReference type="NCBI Taxonomy" id="53367"/>
    <lineage>
        <taxon>Bacteria</taxon>
        <taxon>Bacillati</taxon>
        <taxon>Actinomycetota</taxon>
        <taxon>Actinomycetes</taxon>
        <taxon>Micromonosporales</taxon>
        <taxon>Micromonosporaceae</taxon>
        <taxon>Asanoa</taxon>
    </lineage>
</organism>
<dbReference type="SUPFAM" id="SSF54427">
    <property type="entry name" value="NTF2-like"/>
    <property type="match status" value="1"/>
</dbReference>
<dbReference type="AlphaFoldDB" id="A0A3D9ZSM4"/>
<gene>
    <name evidence="2" type="ORF">DFJ67_6257</name>
</gene>
<evidence type="ECO:0000313" key="2">
    <source>
        <dbReference type="EMBL" id="REG00206.1"/>
    </source>
</evidence>
<comment type="caution">
    <text evidence="2">The sequence shown here is derived from an EMBL/GenBank/DDBJ whole genome shotgun (WGS) entry which is preliminary data.</text>
</comment>
<dbReference type="Pfam" id="PF12680">
    <property type="entry name" value="SnoaL_2"/>
    <property type="match status" value="1"/>
</dbReference>
<protein>
    <submittedName>
        <fullName evidence="2">SnoaL-like protein</fullName>
    </submittedName>
</protein>
<name>A0A3D9ZSM4_9ACTN</name>
<dbReference type="EMBL" id="QUMQ01000001">
    <property type="protein sequence ID" value="REG00206.1"/>
    <property type="molecule type" value="Genomic_DNA"/>
</dbReference>
<dbReference type="OrthoDB" id="7064268at2"/>
<evidence type="ECO:0000259" key="1">
    <source>
        <dbReference type="Pfam" id="PF12680"/>
    </source>
</evidence>
<proteinExistence type="predicted"/>
<dbReference type="Gene3D" id="3.10.450.50">
    <property type="match status" value="1"/>
</dbReference>
<keyword evidence="3" id="KW-1185">Reference proteome</keyword>
<sequence>MDDPEQFMRGVLGMWTQTDAKARLAAIEEHFDPGARLRDENGDLVGYGAIDDYSGSLRNRYPDARFTLVSTDAMADAVRTIWTLGPPDRPDLVTGMDFAILDHDRITRLYAFVDEPE</sequence>
<dbReference type="Proteomes" id="UP000256913">
    <property type="component" value="Unassembled WGS sequence"/>
</dbReference>
<dbReference type="InterPro" id="IPR037401">
    <property type="entry name" value="SnoaL-like"/>
</dbReference>
<reference evidence="2 3" key="1">
    <citation type="submission" date="2018-08" db="EMBL/GenBank/DDBJ databases">
        <title>Sequencing the genomes of 1000 actinobacteria strains.</title>
        <authorList>
            <person name="Klenk H.-P."/>
        </authorList>
    </citation>
    <scope>NUCLEOTIDE SEQUENCE [LARGE SCALE GENOMIC DNA]</scope>
    <source>
        <strain evidence="2 3">DSM 44099</strain>
    </source>
</reference>